<accession>A0A6S6SBE5</accession>
<keyword evidence="1" id="KW-0472">Membrane</keyword>
<dbReference type="InterPro" id="IPR012902">
    <property type="entry name" value="N_methyl_site"/>
</dbReference>
<organism evidence="2">
    <name type="scientific">uncultured Thiotrichaceae bacterium</name>
    <dbReference type="NCBI Taxonomy" id="298394"/>
    <lineage>
        <taxon>Bacteria</taxon>
        <taxon>Pseudomonadati</taxon>
        <taxon>Pseudomonadota</taxon>
        <taxon>Gammaproteobacteria</taxon>
        <taxon>Thiotrichales</taxon>
        <taxon>Thiotrichaceae</taxon>
        <taxon>environmental samples</taxon>
    </lineage>
</organism>
<keyword evidence="1" id="KW-0812">Transmembrane</keyword>
<dbReference type="NCBIfam" id="TIGR02532">
    <property type="entry name" value="IV_pilin_GFxxxE"/>
    <property type="match status" value="1"/>
</dbReference>
<evidence type="ECO:0008006" key="3">
    <source>
        <dbReference type="Google" id="ProtNLM"/>
    </source>
</evidence>
<evidence type="ECO:0000313" key="2">
    <source>
        <dbReference type="EMBL" id="CAA6801929.1"/>
    </source>
</evidence>
<name>A0A6S6SBE5_9GAMM</name>
<dbReference type="AlphaFoldDB" id="A0A6S6SBE5"/>
<keyword evidence="1" id="KW-1133">Transmembrane helix</keyword>
<proteinExistence type="predicted"/>
<evidence type="ECO:0000256" key="1">
    <source>
        <dbReference type="SAM" id="Phobius"/>
    </source>
</evidence>
<sequence>MPIVQPNTSSLASYSSQRGFNIVEVLVATLVASIGMLGIASLQINSVNTASVSYTHTQAMSSLQQMVDLLRADSSAAKAGNYNLPSGNGTTLVSFADMTATPSSTDSIATQKTYYWLKNLEASLPNSSAGIACDTEGMCALRIRFQNADRKKSVSSMNGATLIQTVSVQL</sequence>
<protein>
    <recommendedName>
        <fullName evidence="3">Type IV pilus modification protein PilV</fullName>
    </recommendedName>
</protein>
<reference evidence="2" key="1">
    <citation type="submission" date="2020-01" db="EMBL/GenBank/DDBJ databases">
        <authorList>
            <person name="Meier V. D."/>
            <person name="Meier V D."/>
        </authorList>
    </citation>
    <scope>NUCLEOTIDE SEQUENCE</scope>
    <source>
        <strain evidence="2">HLG_WM_MAG_07</strain>
    </source>
</reference>
<dbReference type="NCBIfam" id="TIGR02523">
    <property type="entry name" value="type_IV_pilV"/>
    <property type="match status" value="1"/>
</dbReference>
<dbReference type="InterPro" id="IPR013362">
    <property type="entry name" value="Pilus_4_PilV"/>
</dbReference>
<gene>
    <name evidence="2" type="ORF">HELGO_WM10610</name>
</gene>
<dbReference type="EMBL" id="CACVAY010000010">
    <property type="protein sequence ID" value="CAA6801929.1"/>
    <property type="molecule type" value="Genomic_DNA"/>
</dbReference>
<feature type="transmembrane region" description="Helical" evidence="1">
    <location>
        <begin position="20"/>
        <end position="42"/>
    </location>
</feature>